<dbReference type="InterPro" id="IPR016187">
    <property type="entry name" value="CTDL_fold"/>
</dbReference>
<evidence type="ECO:0000256" key="1">
    <source>
        <dbReference type="ARBA" id="ARBA00023157"/>
    </source>
</evidence>
<keyword evidence="1" id="KW-1015">Disulfide bond</keyword>
<dbReference type="Pfam" id="PF00059">
    <property type="entry name" value="Lectin_C"/>
    <property type="match status" value="1"/>
</dbReference>
<gene>
    <name evidence="4" type="ORF">PHYEVI_LOCUS5484</name>
</gene>
<dbReference type="InterPro" id="IPR016186">
    <property type="entry name" value="C-type_lectin-like/link_sf"/>
</dbReference>
<dbReference type="Gene3D" id="3.10.100.10">
    <property type="entry name" value="Mannose-Binding Protein A, subunit A"/>
    <property type="match status" value="2"/>
</dbReference>
<dbReference type="SMART" id="SM00034">
    <property type="entry name" value="CLECT"/>
    <property type="match status" value="1"/>
</dbReference>
<dbReference type="EMBL" id="OU900095">
    <property type="protein sequence ID" value="CAG9859108.1"/>
    <property type="molecule type" value="Genomic_DNA"/>
</dbReference>
<accession>A0A9N9TP44</accession>
<dbReference type="OrthoDB" id="6781630at2759"/>
<evidence type="ECO:0000313" key="4">
    <source>
        <dbReference type="EMBL" id="CAG9859108.1"/>
    </source>
</evidence>
<sequence>MLRVTILLLTFFQPLLAAGDKSMFWTQAVRSDNPPDLYTSKTDVAYPFRWANGHRLSFRNFAKDRPNNVAPYDEPRLFIAVKYVDDDLVWYDSVYSGEYKYICQNEGASTANAPPEPKNEYGFQLTGEMKNNFDDVMGECKNNKQKPIKLDSEEKSNAVRDLCKANDNRIPYYLAMKREKGKSAYKWLDGDDVKNANWAPNQPSKDDKEQCAVFYWEPTQNTILWASSACNTARRVACQKA</sequence>
<proteinExistence type="predicted"/>
<evidence type="ECO:0000313" key="5">
    <source>
        <dbReference type="Proteomes" id="UP001153712"/>
    </source>
</evidence>
<dbReference type="AlphaFoldDB" id="A0A9N9TP44"/>
<keyword evidence="2" id="KW-0732">Signal</keyword>
<keyword evidence="5" id="KW-1185">Reference proteome</keyword>
<dbReference type="Proteomes" id="UP001153712">
    <property type="component" value="Chromosome 2"/>
</dbReference>
<dbReference type="PROSITE" id="PS00615">
    <property type="entry name" value="C_TYPE_LECTIN_1"/>
    <property type="match status" value="1"/>
</dbReference>
<feature type="domain" description="C-type lectin" evidence="3">
    <location>
        <begin position="118"/>
        <end position="239"/>
    </location>
</feature>
<protein>
    <recommendedName>
        <fullName evidence="3">C-type lectin domain-containing protein</fullName>
    </recommendedName>
</protein>
<feature type="signal peptide" evidence="2">
    <location>
        <begin position="1"/>
        <end position="17"/>
    </location>
</feature>
<feature type="chain" id="PRO_5040161056" description="C-type lectin domain-containing protein" evidence="2">
    <location>
        <begin position="18"/>
        <end position="241"/>
    </location>
</feature>
<dbReference type="SUPFAM" id="SSF56436">
    <property type="entry name" value="C-type lectin-like"/>
    <property type="match status" value="2"/>
</dbReference>
<dbReference type="InterPro" id="IPR018378">
    <property type="entry name" value="C-type_lectin_CS"/>
</dbReference>
<dbReference type="PROSITE" id="PS50041">
    <property type="entry name" value="C_TYPE_LECTIN_2"/>
    <property type="match status" value="1"/>
</dbReference>
<evidence type="ECO:0000256" key="2">
    <source>
        <dbReference type="SAM" id="SignalP"/>
    </source>
</evidence>
<dbReference type="InterPro" id="IPR001304">
    <property type="entry name" value="C-type_lectin-like"/>
</dbReference>
<evidence type="ECO:0000259" key="3">
    <source>
        <dbReference type="PROSITE" id="PS50041"/>
    </source>
</evidence>
<name>A0A9N9TP44_PHYSR</name>
<reference evidence="4" key="1">
    <citation type="submission" date="2022-01" db="EMBL/GenBank/DDBJ databases">
        <authorList>
            <person name="King R."/>
        </authorList>
    </citation>
    <scope>NUCLEOTIDE SEQUENCE</scope>
</reference>
<organism evidence="4 5">
    <name type="scientific">Phyllotreta striolata</name>
    <name type="common">Striped flea beetle</name>
    <name type="synonym">Crioceris striolata</name>
    <dbReference type="NCBI Taxonomy" id="444603"/>
    <lineage>
        <taxon>Eukaryota</taxon>
        <taxon>Metazoa</taxon>
        <taxon>Ecdysozoa</taxon>
        <taxon>Arthropoda</taxon>
        <taxon>Hexapoda</taxon>
        <taxon>Insecta</taxon>
        <taxon>Pterygota</taxon>
        <taxon>Neoptera</taxon>
        <taxon>Endopterygota</taxon>
        <taxon>Coleoptera</taxon>
        <taxon>Polyphaga</taxon>
        <taxon>Cucujiformia</taxon>
        <taxon>Chrysomeloidea</taxon>
        <taxon>Chrysomelidae</taxon>
        <taxon>Galerucinae</taxon>
        <taxon>Alticini</taxon>
        <taxon>Phyllotreta</taxon>
    </lineage>
</organism>
<dbReference type="CDD" id="cd00037">
    <property type="entry name" value="CLECT"/>
    <property type="match status" value="1"/>
</dbReference>